<evidence type="ECO:0000256" key="15">
    <source>
        <dbReference type="ARBA" id="ARBA00041341"/>
    </source>
</evidence>
<dbReference type="EMBL" id="JAGEUA010000010">
    <property type="protein sequence ID" value="KAL0964638.1"/>
    <property type="molecule type" value="Genomic_DNA"/>
</dbReference>
<name>A0ABD0W5X7_UMBPY</name>
<evidence type="ECO:0000313" key="26">
    <source>
        <dbReference type="Proteomes" id="UP001557470"/>
    </source>
</evidence>
<comment type="caution">
    <text evidence="25">The sequence shown here is derived from an EMBL/GenBank/DDBJ whole genome shotgun (WGS) entry which is preliminary data.</text>
</comment>
<organism evidence="25 26">
    <name type="scientific">Umbra pygmaea</name>
    <name type="common">Eastern mudminnow</name>
    <dbReference type="NCBI Taxonomy" id="75934"/>
    <lineage>
        <taxon>Eukaryota</taxon>
        <taxon>Metazoa</taxon>
        <taxon>Chordata</taxon>
        <taxon>Craniata</taxon>
        <taxon>Vertebrata</taxon>
        <taxon>Euteleostomi</taxon>
        <taxon>Actinopterygii</taxon>
        <taxon>Neopterygii</taxon>
        <taxon>Teleostei</taxon>
        <taxon>Protacanthopterygii</taxon>
        <taxon>Esociformes</taxon>
        <taxon>Umbridae</taxon>
        <taxon>Umbra</taxon>
    </lineage>
</organism>
<dbReference type="InterPro" id="IPR038578">
    <property type="entry name" value="GT29-like_sf"/>
</dbReference>
<comment type="similarity">
    <text evidence="2">Belongs to the glycosyltransferase 29 family.</text>
</comment>
<evidence type="ECO:0000256" key="11">
    <source>
        <dbReference type="ARBA" id="ARBA00023157"/>
    </source>
</evidence>
<evidence type="ECO:0000256" key="6">
    <source>
        <dbReference type="ARBA" id="ARBA00022968"/>
    </source>
</evidence>
<gene>
    <name evidence="25" type="ORF">UPYG_G00326870</name>
</gene>
<comment type="subcellular location">
    <subcellularLocation>
        <location evidence="1">Golgi apparatus membrane</location>
        <topology evidence="1">Single-pass type II membrane protein</topology>
    </subcellularLocation>
</comment>
<dbReference type="PANTHER" id="PTHR13713">
    <property type="entry name" value="SIALYLTRANSFERASE"/>
    <property type="match status" value="1"/>
</dbReference>
<evidence type="ECO:0000256" key="18">
    <source>
        <dbReference type="ARBA" id="ARBA00042545"/>
    </source>
</evidence>
<keyword evidence="6" id="KW-0735">Signal-anchor</keyword>
<evidence type="ECO:0000256" key="4">
    <source>
        <dbReference type="ARBA" id="ARBA00022679"/>
    </source>
</evidence>
<comment type="catalytic activity">
    <reaction evidence="23">
        <text>ganglioside GA1 (d18:1(4E)/18:0) + CMP-N-acetyl-beta-neuraminate = ganglioside GM1 (d18:1(4E)/18:0) + CMP + H(+)</text>
        <dbReference type="Rhea" id="RHEA:41784"/>
        <dbReference type="ChEBI" id="CHEBI:15378"/>
        <dbReference type="ChEBI" id="CHEBI:57812"/>
        <dbReference type="ChEBI" id="CHEBI:60377"/>
        <dbReference type="ChEBI" id="CHEBI:73110"/>
        <dbReference type="ChEBI" id="CHEBI:78484"/>
    </reaction>
    <physiologicalReaction direction="left-to-right" evidence="23">
        <dbReference type="Rhea" id="RHEA:41785"/>
    </physiologicalReaction>
</comment>
<dbReference type="EC" id="2.4.3.9" evidence="13"/>
<comment type="catalytic activity">
    <reaction evidence="22">
        <text>ganglioside GA2 (d18:1(4E)/18:0) + CMP-N-acetyl-beta-neuraminate = ganglioside GM2 (d18:1(4E)/18:0) + CMP + H(+)</text>
        <dbReference type="Rhea" id="RHEA:41776"/>
        <dbReference type="ChEBI" id="CHEBI:15378"/>
        <dbReference type="ChEBI" id="CHEBI:57812"/>
        <dbReference type="ChEBI" id="CHEBI:60377"/>
        <dbReference type="ChEBI" id="CHEBI:78485"/>
        <dbReference type="ChEBI" id="CHEBI:78486"/>
    </reaction>
    <physiologicalReaction direction="left-to-right" evidence="22">
        <dbReference type="Rhea" id="RHEA:41777"/>
    </physiologicalReaction>
</comment>
<dbReference type="Gene3D" id="3.90.1480.20">
    <property type="entry name" value="Glycosyl transferase family 29"/>
    <property type="match status" value="1"/>
</dbReference>
<evidence type="ECO:0000256" key="14">
    <source>
        <dbReference type="ARBA" id="ARBA00039792"/>
    </source>
</evidence>
<evidence type="ECO:0000256" key="21">
    <source>
        <dbReference type="ARBA" id="ARBA00048050"/>
    </source>
</evidence>
<comment type="catalytic activity">
    <reaction evidence="21">
        <text>a beta-D-Gal-(1&lt;-&gt;1')-ceramide + CMP-N-acetyl-beta-neuraminate = N-acetyl-alpha-neuraminosyl-(2-&gt;3)-beta-D-galactosyl-(1&lt;-&gt;1')-ceramide + CMP + H(+)</text>
        <dbReference type="Rhea" id="RHEA:41780"/>
        <dbReference type="ChEBI" id="CHEBI:15378"/>
        <dbReference type="ChEBI" id="CHEBI:57812"/>
        <dbReference type="ChEBI" id="CHEBI:60377"/>
        <dbReference type="ChEBI" id="CHEBI:82643"/>
        <dbReference type="ChEBI" id="CHEBI:143593"/>
    </reaction>
    <physiologicalReaction direction="left-to-right" evidence="21">
        <dbReference type="Rhea" id="RHEA:41781"/>
    </physiologicalReaction>
</comment>
<keyword evidence="9" id="KW-0443">Lipid metabolism</keyword>
<keyword evidence="10 24" id="KW-0472">Membrane</keyword>
<evidence type="ECO:0000256" key="7">
    <source>
        <dbReference type="ARBA" id="ARBA00022989"/>
    </source>
</evidence>
<evidence type="ECO:0000256" key="17">
    <source>
        <dbReference type="ARBA" id="ARBA00041976"/>
    </source>
</evidence>
<evidence type="ECO:0000256" key="13">
    <source>
        <dbReference type="ARBA" id="ARBA00039111"/>
    </source>
</evidence>
<dbReference type="AlphaFoldDB" id="A0ABD0W5X7"/>
<feature type="transmembrane region" description="Helical" evidence="24">
    <location>
        <begin position="50"/>
        <end position="70"/>
    </location>
</feature>
<evidence type="ECO:0000256" key="22">
    <source>
        <dbReference type="ARBA" id="ARBA00048805"/>
    </source>
</evidence>
<keyword evidence="26" id="KW-1185">Reference proteome</keyword>
<dbReference type="FunFam" id="3.90.1480.20:FF:000006">
    <property type="entry name" value="ST3 beta-galactoside alpha-2,3-sialyltransferase 5"/>
    <property type="match status" value="1"/>
</dbReference>
<evidence type="ECO:0000256" key="19">
    <source>
        <dbReference type="ARBA" id="ARBA00043651"/>
    </source>
</evidence>
<keyword evidence="7 24" id="KW-1133">Transmembrane helix</keyword>
<protein>
    <recommendedName>
        <fullName evidence="14">Lactosylceramide alpha-2,3-sialyltransferase</fullName>
        <ecNumber evidence="13">2.4.3.9</ecNumber>
    </recommendedName>
    <alternativeName>
        <fullName evidence="15">CMP-NeuAc:lactosylceramide alpha-2,3-sialyltransferase</fullName>
    </alternativeName>
    <alternativeName>
        <fullName evidence="18">Ganglioside GM3 synthase</fullName>
    </alternativeName>
    <alternativeName>
        <fullName evidence="17">ST3Gal V</fullName>
    </alternativeName>
    <alternativeName>
        <fullName evidence="16">Sialyltransferase 9</fullName>
    </alternativeName>
</protein>
<evidence type="ECO:0000256" key="12">
    <source>
        <dbReference type="ARBA" id="ARBA00023180"/>
    </source>
</evidence>
<evidence type="ECO:0000256" key="9">
    <source>
        <dbReference type="ARBA" id="ARBA00023098"/>
    </source>
</evidence>
<sequence>MVTVKRLCVGGPDYCSYRLLPDPEFNMMTAVTNRRPGSGNWPVLSRNKNLAVSLVLLLGFYMVVLGSAVIPSNSPSGAEESRHTNKVLLNRSASLLTRPCLPGSCLARLSLDSALDLQGIPTFLQQGVSGDSPVAWHLPPPLGLQGCEETVAKALASLSHPGRPPSLEGRNGSCRRCVVVASGGVLHGKRMGPHIDQYDVIIRLNNAPVSGFERDAGSRTTVRLTYPEGAPLSPSEYKNTSLVTLVVFKSLDLYWLTSVITKQPLSWFSKLWFWRNVVEYIPLKPENFQILNPEIIRKTSLAVLRYTQQQSKIAKSFLYSLKTVPTLGASAVVMALQLCDEVSVAGFGYDLQHPGSRLHYYENLHMDAIKSQVLHDVSAEKLFLRALVAAGVLTDLTGAL</sequence>
<dbReference type="Proteomes" id="UP001557470">
    <property type="component" value="Unassembled WGS sequence"/>
</dbReference>
<keyword evidence="11" id="KW-1015">Disulfide bond</keyword>
<evidence type="ECO:0000256" key="2">
    <source>
        <dbReference type="ARBA" id="ARBA00006003"/>
    </source>
</evidence>
<evidence type="ECO:0000256" key="24">
    <source>
        <dbReference type="SAM" id="Phobius"/>
    </source>
</evidence>
<evidence type="ECO:0000256" key="8">
    <source>
        <dbReference type="ARBA" id="ARBA00023034"/>
    </source>
</evidence>
<keyword evidence="4" id="KW-0808">Transferase</keyword>
<dbReference type="GO" id="GO:0000139">
    <property type="term" value="C:Golgi membrane"/>
    <property type="evidence" value="ECO:0007669"/>
    <property type="project" value="UniProtKB-SubCell"/>
</dbReference>
<comment type="function">
    <text evidence="20">Transfers the sialyl group (N-acetyl-alpha-neuraminyl or NeuAc) from CMP-NeuAc to the non-reducing terminal galactose (Gal) of glycosphingolipids forming gangliosides (important molecules involved in the regulation of multiple cellular processes, including cell proliferation and differentiation, apoptosis, embryogenesis, development, and oncogenesis). Mainly involved in the biosynthesis of ganglioside GM3 but can also use different glycolipids as substrate acceptors such as D-galactosylceramide (GalCer), asialo-GM2 (GA2) and asialo-GM1 (GA1), although less preferentially than beta-D-Gal-(1-&gt;4)-beta-D-Glc-(1&lt;-&gt;1)-Cer (LacCer).</text>
</comment>
<keyword evidence="5 24" id="KW-0812">Transmembrane</keyword>
<dbReference type="InterPro" id="IPR001675">
    <property type="entry name" value="Glyco_trans_29"/>
</dbReference>
<comment type="catalytic activity">
    <reaction evidence="19">
        <text>a beta-D-Gal-(1-&gt;4)-beta-D-Glc-(1&lt;-&gt;1)-Cer(d18:1(4E)) + CMP-N-acetyl-beta-neuraminate = a ganglioside GM3 (d18:1(4E)) + CMP + H(+)</text>
        <dbReference type="Rhea" id="RHEA:18417"/>
        <dbReference type="ChEBI" id="CHEBI:15378"/>
        <dbReference type="ChEBI" id="CHEBI:17950"/>
        <dbReference type="ChEBI" id="CHEBI:57812"/>
        <dbReference type="ChEBI" id="CHEBI:60065"/>
        <dbReference type="ChEBI" id="CHEBI:60377"/>
        <dbReference type="EC" id="2.4.3.9"/>
    </reaction>
    <physiologicalReaction direction="left-to-right" evidence="19">
        <dbReference type="Rhea" id="RHEA:18418"/>
    </physiologicalReaction>
</comment>
<keyword evidence="8" id="KW-0333">Golgi apparatus</keyword>
<evidence type="ECO:0000256" key="16">
    <source>
        <dbReference type="ARBA" id="ARBA00041896"/>
    </source>
</evidence>
<reference evidence="25 26" key="1">
    <citation type="submission" date="2024-06" db="EMBL/GenBank/DDBJ databases">
        <authorList>
            <person name="Pan Q."/>
            <person name="Wen M."/>
            <person name="Jouanno E."/>
            <person name="Zahm M."/>
            <person name="Klopp C."/>
            <person name="Cabau C."/>
            <person name="Louis A."/>
            <person name="Berthelot C."/>
            <person name="Parey E."/>
            <person name="Roest Crollius H."/>
            <person name="Montfort J."/>
            <person name="Robinson-Rechavi M."/>
            <person name="Bouchez O."/>
            <person name="Lampietro C."/>
            <person name="Lopez Roques C."/>
            <person name="Donnadieu C."/>
            <person name="Postlethwait J."/>
            <person name="Bobe J."/>
            <person name="Verreycken H."/>
            <person name="Guiguen Y."/>
        </authorList>
    </citation>
    <scope>NUCLEOTIDE SEQUENCE [LARGE SCALE GENOMIC DNA]</scope>
    <source>
        <strain evidence="25">Up_M1</strain>
        <tissue evidence="25">Testis</tissue>
    </source>
</reference>
<accession>A0ABD0W5X7</accession>
<dbReference type="PANTHER" id="PTHR13713:SF94">
    <property type="entry name" value="ST3 BETA-GALACTOSIDE ALPHA-2,3-SIALYLTRANSFERASE 5, LIKE"/>
    <property type="match status" value="1"/>
</dbReference>
<keyword evidence="12" id="KW-0325">Glycoprotein</keyword>
<evidence type="ECO:0000256" key="5">
    <source>
        <dbReference type="ARBA" id="ARBA00022692"/>
    </source>
</evidence>
<evidence type="ECO:0000256" key="1">
    <source>
        <dbReference type="ARBA" id="ARBA00004323"/>
    </source>
</evidence>
<keyword evidence="3" id="KW-0328">Glycosyltransferase</keyword>
<evidence type="ECO:0000256" key="23">
    <source>
        <dbReference type="ARBA" id="ARBA00049539"/>
    </source>
</evidence>
<dbReference type="GO" id="GO:0006629">
    <property type="term" value="P:lipid metabolic process"/>
    <property type="evidence" value="ECO:0007669"/>
    <property type="project" value="UniProtKB-KW"/>
</dbReference>
<evidence type="ECO:0000313" key="25">
    <source>
        <dbReference type="EMBL" id="KAL0964638.1"/>
    </source>
</evidence>
<dbReference type="Pfam" id="PF00777">
    <property type="entry name" value="Glyco_transf_29"/>
    <property type="match status" value="1"/>
</dbReference>
<dbReference type="GO" id="GO:0047291">
    <property type="term" value="F:lactosylceramide alpha-2,3-sialyltransferase activity"/>
    <property type="evidence" value="ECO:0007669"/>
    <property type="project" value="UniProtKB-EC"/>
</dbReference>
<evidence type="ECO:0000256" key="10">
    <source>
        <dbReference type="ARBA" id="ARBA00023136"/>
    </source>
</evidence>
<evidence type="ECO:0000256" key="20">
    <source>
        <dbReference type="ARBA" id="ARBA00045587"/>
    </source>
</evidence>
<proteinExistence type="inferred from homology"/>
<dbReference type="InterPro" id="IPR051142">
    <property type="entry name" value="Glycosyltransferase_29"/>
</dbReference>
<evidence type="ECO:0000256" key="3">
    <source>
        <dbReference type="ARBA" id="ARBA00022676"/>
    </source>
</evidence>